<sequence length="1160" mass="132763">MATKYDDIIKLRGGKAAYDIAEEKKGEWVSFIPNEQFNNVLRTVIKSVRGNDIDNHKSFWINGTYGTGKSHAVAVVSHLLGDDVEDIRQWVDYEYKDAKFATLHQAIYSLRETKRLLTVNVYGLGAMTHPGDLALVLQKAVTETLHKHKIEIAVPTDYENYIEQIRQNPKIWNHLIDTHTALSSVVADSEQLAESLKTGDLGIFHRVSDTLREAQLDIRLNNDNIKQWLGEVEDRLTELGTYNGLLIVWDEFTDVMTDAIGVPVLKQLQEVAQKFMNEDCNSYLFLISHPSAFNGIDSEQLKQTDGRYHRMKYNMESVSAFKIMSRKFEIIDEERHTQMCQQFYTMNSQLLDIFTATSNDQQSTREDLFNLYPLHPGTANLATHYATVVGSSSRSVFEFLGQNDSIREFLDSEEHFLNRDTITADYLWDYVLKVFQDDVTNYGAVTERYNSYKLQVSNEGAAYFAVFKGILLLNAFNNVSGENNNGLVTPSEDNIHALFAGTCYDSEVDAVLQWFNEQGIIQRAPGGLYSVQFSALPSGEIEEKKNEMRNVQYRYTDQVLNFSDAASTAFEKKMMQKVIRPYGFKFFSDHQNEAVLRSQIKNARKDTKTSAMFFALLMARNNTELGVLRNFAEKCAEDENDKDLKNIVYLVFDEVLTDAKYEQFIEYQANYACASSHGFLDQQKVHRDHAVSMVKEWMDSVQRGNAVVYINGEEKQPISVKHLSSIVNSVISPTIFPYGPDACELLRQKSPSTFWRQQNSKEIVRTFIFATSKDELTTITAQMRPIQYLVQECLDDNMEWKDDVPENHPFKVVYDKVQSIIKYADKSLPFNFDDKFSVLQKPPYGLYGSFAPMSMMAFALKPWANKIFDMQGKPRDKNALIDDIVWLFKVWDDKKSNSKLNFKFQTPEEGKLCKDLISLFKLNNKNNDYSDVTSLKDARYAITSEFLGKKGYPLWTVKYASKAAFVSLPVTLNITDEECRLIDDIVTICMERDLRNPALVKETIDLISELRFEMKNILNVDAAFSDGFKNYLMQLDFINIQEDEVNDVKHFIEQNLQSTVGYWTEEEVEKKALQWNSARSSSANGQQKTNGGWQQSNDIASEPPANNTVQTSYTDSNVLEEKREQAKKHIASIVSLDDAKALLTRLCDECGEWLLDKING</sequence>
<dbReference type="Proteomes" id="UP000070533">
    <property type="component" value="Unassembled WGS sequence"/>
</dbReference>
<keyword evidence="3" id="KW-1185">Reference proteome</keyword>
<evidence type="ECO:0000313" key="2">
    <source>
        <dbReference type="EMBL" id="KXA44011.1"/>
    </source>
</evidence>
<evidence type="ECO:0000313" key="3">
    <source>
        <dbReference type="Proteomes" id="UP000070533"/>
    </source>
</evidence>
<reference evidence="3" key="1">
    <citation type="submission" date="2016-01" db="EMBL/GenBank/DDBJ databases">
        <authorList>
            <person name="Mitreva M."/>
            <person name="Pepin K.H."/>
            <person name="Mihindukulasuriya K.A."/>
            <person name="Fulton R."/>
            <person name="Fronick C."/>
            <person name="O'Laughlin M."/>
            <person name="Miner T."/>
            <person name="Herter B."/>
            <person name="Rosa B.A."/>
            <person name="Cordes M."/>
            <person name="Tomlinson C."/>
            <person name="Wollam A."/>
            <person name="Palsikar V.B."/>
            <person name="Mardis E.R."/>
            <person name="Wilson R.K."/>
        </authorList>
    </citation>
    <scope>NUCLEOTIDE SEQUENCE [LARGE SCALE GENOMIC DNA]</scope>
    <source>
        <strain evidence="3">MJR7716</strain>
    </source>
</reference>
<dbReference type="EMBL" id="LRQG01000011">
    <property type="protein sequence ID" value="KXA44011.1"/>
    <property type="molecule type" value="Genomic_DNA"/>
</dbReference>
<proteinExistence type="predicted"/>
<gene>
    <name evidence="2" type="ORF">HMPREF3226_00259</name>
</gene>
<feature type="region of interest" description="Disordered" evidence="1">
    <location>
        <begin position="1075"/>
        <end position="1111"/>
    </location>
</feature>
<comment type="caution">
    <text evidence="2">The sequence shown here is derived from an EMBL/GenBank/DDBJ whole genome shotgun (WGS) entry which is preliminary data.</text>
</comment>
<dbReference type="STRING" id="28128.HMPREF3226_00259"/>
<protein>
    <submittedName>
        <fullName evidence="2">Uncharacterized protein</fullName>
    </submittedName>
</protein>
<organism evidence="2 3">
    <name type="scientific">Prevotella corporis</name>
    <dbReference type="NCBI Taxonomy" id="28128"/>
    <lineage>
        <taxon>Bacteria</taxon>
        <taxon>Pseudomonadati</taxon>
        <taxon>Bacteroidota</taxon>
        <taxon>Bacteroidia</taxon>
        <taxon>Bacteroidales</taxon>
        <taxon>Prevotellaceae</taxon>
        <taxon>Prevotella</taxon>
    </lineage>
</organism>
<dbReference type="PATRIC" id="fig|28128.5.peg.259"/>
<dbReference type="OrthoDB" id="9812271at2"/>
<dbReference type="RefSeq" id="WP_060940051.1">
    <property type="nucleotide sequence ID" value="NZ_JAIHUT010000018.1"/>
</dbReference>
<accession>A0A133QMA9</accession>
<dbReference type="AlphaFoldDB" id="A0A133QMA9"/>
<name>A0A133QMA9_9BACT</name>
<evidence type="ECO:0000256" key="1">
    <source>
        <dbReference type="SAM" id="MobiDB-lite"/>
    </source>
</evidence>